<keyword evidence="9" id="KW-0408">Iron</keyword>
<evidence type="ECO:0000256" key="4">
    <source>
        <dbReference type="ARBA" id="ARBA00022617"/>
    </source>
</evidence>
<evidence type="ECO:0000256" key="5">
    <source>
        <dbReference type="ARBA" id="ARBA00022692"/>
    </source>
</evidence>
<evidence type="ECO:0000256" key="1">
    <source>
        <dbReference type="ARBA" id="ARBA00001970"/>
    </source>
</evidence>
<feature type="transmembrane region" description="Helical" evidence="12">
    <location>
        <begin position="99"/>
        <end position="119"/>
    </location>
</feature>
<dbReference type="PROSITE" id="PS50939">
    <property type="entry name" value="CYTOCHROME_B561"/>
    <property type="match status" value="1"/>
</dbReference>
<evidence type="ECO:0000256" key="8">
    <source>
        <dbReference type="ARBA" id="ARBA00022989"/>
    </source>
</evidence>
<keyword evidence="7" id="KW-0249">Electron transport</keyword>
<evidence type="ECO:0000256" key="12">
    <source>
        <dbReference type="SAM" id="Phobius"/>
    </source>
</evidence>
<evidence type="ECO:0000256" key="3">
    <source>
        <dbReference type="ARBA" id="ARBA00022448"/>
    </source>
</evidence>
<comment type="cofactor">
    <cofactor evidence="1">
        <name>heme b</name>
        <dbReference type="ChEBI" id="CHEBI:60344"/>
    </cofactor>
</comment>
<organism evidence="14 15">
    <name type="scientific">Littorina saxatilis</name>
    <dbReference type="NCBI Taxonomy" id="31220"/>
    <lineage>
        <taxon>Eukaryota</taxon>
        <taxon>Metazoa</taxon>
        <taxon>Spiralia</taxon>
        <taxon>Lophotrochozoa</taxon>
        <taxon>Mollusca</taxon>
        <taxon>Gastropoda</taxon>
        <taxon>Caenogastropoda</taxon>
        <taxon>Littorinimorpha</taxon>
        <taxon>Littorinoidea</taxon>
        <taxon>Littorinidae</taxon>
        <taxon>Littorina</taxon>
    </lineage>
</organism>
<protein>
    <recommendedName>
        <fullName evidence="11">ascorbate ferrireductase (transmembrane)</fullName>
        <ecNumber evidence="11">7.2.1.3</ecNumber>
    </recommendedName>
</protein>
<feature type="transmembrane region" description="Helical" evidence="12">
    <location>
        <begin position="173"/>
        <end position="190"/>
    </location>
</feature>
<dbReference type="Pfam" id="PF03188">
    <property type="entry name" value="Cytochrom_B561"/>
    <property type="match status" value="1"/>
</dbReference>
<evidence type="ECO:0000256" key="10">
    <source>
        <dbReference type="ARBA" id="ARBA00023136"/>
    </source>
</evidence>
<dbReference type="EMBL" id="JBAMIC010000010">
    <property type="protein sequence ID" value="KAK7102550.1"/>
    <property type="molecule type" value="Genomic_DNA"/>
</dbReference>
<comment type="subcellular location">
    <subcellularLocation>
        <location evidence="2">Membrane</location>
        <topology evidence="2">Multi-pass membrane protein</topology>
    </subcellularLocation>
</comment>
<dbReference type="GO" id="GO:0016020">
    <property type="term" value="C:membrane"/>
    <property type="evidence" value="ECO:0007669"/>
    <property type="project" value="UniProtKB-SubCell"/>
</dbReference>
<keyword evidence="8 12" id="KW-1133">Transmembrane helix</keyword>
<keyword evidence="15" id="KW-1185">Reference proteome</keyword>
<keyword evidence="5 12" id="KW-0812">Transmembrane</keyword>
<dbReference type="Gene3D" id="1.20.120.1770">
    <property type="match status" value="1"/>
</dbReference>
<name>A0AAN9BFQ8_9CAEN</name>
<keyword evidence="4" id="KW-0349">Heme</keyword>
<dbReference type="InterPro" id="IPR006593">
    <property type="entry name" value="Cyt_b561/ferric_Rdtase_TM"/>
</dbReference>
<accession>A0AAN9BFQ8</accession>
<dbReference type="Proteomes" id="UP001374579">
    <property type="component" value="Unassembled WGS sequence"/>
</dbReference>
<feature type="transmembrane region" description="Helical" evidence="12">
    <location>
        <begin position="27"/>
        <end position="47"/>
    </location>
</feature>
<keyword evidence="3" id="KW-0813">Transport</keyword>
<dbReference type="EC" id="7.2.1.3" evidence="11"/>
<keyword evidence="10 12" id="KW-0472">Membrane</keyword>
<evidence type="ECO:0000313" key="15">
    <source>
        <dbReference type="Proteomes" id="UP001374579"/>
    </source>
</evidence>
<gene>
    <name evidence="14" type="ORF">V1264_020750</name>
</gene>
<evidence type="ECO:0000259" key="13">
    <source>
        <dbReference type="PROSITE" id="PS50939"/>
    </source>
</evidence>
<dbReference type="GO" id="GO:0046872">
    <property type="term" value="F:metal ion binding"/>
    <property type="evidence" value="ECO:0007669"/>
    <property type="project" value="UniProtKB-KW"/>
</dbReference>
<dbReference type="PANTHER" id="PTHR15422:SF45">
    <property type="entry name" value="CYTOCHROME B561 DOMAIN-CONTAINING PROTEIN"/>
    <property type="match status" value="1"/>
</dbReference>
<evidence type="ECO:0000256" key="6">
    <source>
        <dbReference type="ARBA" id="ARBA00022723"/>
    </source>
</evidence>
<keyword evidence="6" id="KW-0479">Metal-binding</keyword>
<feature type="domain" description="Cytochrome b561" evidence="13">
    <location>
        <begin position="1"/>
        <end position="199"/>
    </location>
</feature>
<dbReference type="GO" id="GO:0140571">
    <property type="term" value="F:transmembrane ascorbate ferrireductase activity"/>
    <property type="evidence" value="ECO:0007669"/>
    <property type="project" value="UniProtKB-EC"/>
</dbReference>
<dbReference type="PANTHER" id="PTHR15422">
    <property type="entry name" value="OS05G0565100 PROTEIN"/>
    <property type="match status" value="1"/>
</dbReference>
<comment type="caution">
    <text evidence="14">The sequence shown here is derived from an EMBL/GenBank/DDBJ whole genome shotgun (WGS) entry which is preliminary data.</text>
</comment>
<evidence type="ECO:0000256" key="7">
    <source>
        <dbReference type="ARBA" id="ARBA00022982"/>
    </source>
</evidence>
<evidence type="ECO:0000256" key="11">
    <source>
        <dbReference type="ARBA" id="ARBA00024225"/>
    </source>
</evidence>
<evidence type="ECO:0000313" key="14">
    <source>
        <dbReference type="EMBL" id="KAK7102550.1"/>
    </source>
</evidence>
<dbReference type="AlphaFoldDB" id="A0AAN9BFQ8"/>
<feature type="transmembrane region" description="Helical" evidence="12">
    <location>
        <begin position="140"/>
        <end position="167"/>
    </location>
</feature>
<sequence>MAAHVVALLFCAYIIYIASPGTDLFSWHPTLMVLAYAVAMFEAVLVFSPHSSLIGGLSRQTKITIHWSLATLSALLAIGGLAIIFQVKENKQKFHFTSWHGLLGLITVGYSCMQLMGGASVKYYNLSSYFIKMRLADLKLTHAVSGVAAFTLVTATLMCALFSDWVSARVQGFAWYACYMAVCWVALVVMNQVTSGYASRFAPKSAPKVKR</sequence>
<evidence type="ECO:0000256" key="2">
    <source>
        <dbReference type="ARBA" id="ARBA00004141"/>
    </source>
</evidence>
<evidence type="ECO:0000256" key="9">
    <source>
        <dbReference type="ARBA" id="ARBA00023004"/>
    </source>
</evidence>
<feature type="transmembrane region" description="Helical" evidence="12">
    <location>
        <begin position="67"/>
        <end position="87"/>
    </location>
</feature>
<proteinExistence type="predicted"/>
<reference evidence="14 15" key="1">
    <citation type="submission" date="2024-02" db="EMBL/GenBank/DDBJ databases">
        <title>Chromosome-scale genome assembly of the rough periwinkle Littorina saxatilis.</title>
        <authorList>
            <person name="De Jode A."/>
            <person name="Faria R."/>
            <person name="Formenti G."/>
            <person name="Sims Y."/>
            <person name="Smith T.P."/>
            <person name="Tracey A."/>
            <person name="Wood J.M.D."/>
            <person name="Zagrodzka Z.B."/>
            <person name="Johannesson K."/>
            <person name="Butlin R.K."/>
            <person name="Leder E.H."/>
        </authorList>
    </citation>
    <scope>NUCLEOTIDE SEQUENCE [LARGE SCALE GENOMIC DNA]</scope>
    <source>
        <strain evidence="14">Snail1</strain>
        <tissue evidence="14">Muscle</tissue>
    </source>
</reference>
<dbReference type="SMART" id="SM00665">
    <property type="entry name" value="B561"/>
    <property type="match status" value="1"/>
</dbReference>
<dbReference type="CDD" id="cd08761">
    <property type="entry name" value="Cyt_b561_CYB561D2_like"/>
    <property type="match status" value="1"/>
</dbReference>
<dbReference type="GO" id="GO:0140575">
    <property type="term" value="F:transmembrane monodehydroascorbate reductase activity"/>
    <property type="evidence" value="ECO:0007669"/>
    <property type="project" value="InterPro"/>
</dbReference>
<dbReference type="InterPro" id="IPR045150">
    <property type="entry name" value="CYB561D1/2"/>
</dbReference>